<gene>
    <name evidence="1" type="ORF">AVEN_84234_1</name>
</gene>
<reference evidence="1 2" key="1">
    <citation type="journal article" date="2019" name="Sci. Rep.">
        <title>Orb-weaving spider Araneus ventricosus genome elucidates the spidroin gene catalogue.</title>
        <authorList>
            <person name="Kono N."/>
            <person name="Nakamura H."/>
            <person name="Ohtoshi R."/>
            <person name="Moran D.A.P."/>
            <person name="Shinohara A."/>
            <person name="Yoshida Y."/>
            <person name="Fujiwara M."/>
            <person name="Mori M."/>
            <person name="Tomita M."/>
            <person name="Arakawa K."/>
        </authorList>
    </citation>
    <scope>NUCLEOTIDE SEQUENCE [LARGE SCALE GENOMIC DNA]</scope>
</reference>
<evidence type="ECO:0000313" key="2">
    <source>
        <dbReference type="Proteomes" id="UP000499080"/>
    </source>
</evidence>
<protein>
    <submittedName>
        <fullName evidence="1">Uncharacterized protein</fullName>
    </submittedName>
</protein>
<sequence>MDFSLTYTTLRTNYKTLNWSLDKLNFLDFKIQLNSFLDKCKEYDIDFEESIDLIQNGLIEVSSKSKKGTRNKIRREAIWCNLELEIQRSYTRALRRRYQSTYNPDLRIKRQIK</sequence>
<comment type="caution">
    <text evidence="1">The sequence shown here is derived from an EMBL/GenBank/DDBJ whole genome shotgun (WGS) entry which is preliminary data.</text>
</comment>
<accession>A0A4Y2L3M6</accession>
<dbReference type="Proteomes" id="UP000499080">
    <property type="component" value="Unassembled WGS sequence"/>
</dbReference>
<dbReference type="OrthoDB" id="6780406at2759"/>
<name>A0A4Y2L3M6_ARAVE</name>
<keyword evidence="2" id="KW-1185">Reference proteome</keyword>
<proteinExistence type="predicted"/>
<organism evidence="1 2">
    <name type="scientific">Araneus ventricosus</name>
    <name type="common">Orbweaver spider</name>
    <name type="synonym">Epeira ventricosa</name>
    <dbReference type="NCBI Taxonomy" id="182803"/>
    <lineage>
        <taxon>Eukaryota</taxon>
        <taxon>Metazoa</taxon>
        <taxon>Ecdysozoa</taxon>
        <taxon>Arthropoda</taxon>
        <taxon>Chelicerata</taxon>
        <taxon>Arachnida</taxon>
        <taxon>Araneae</taxon>
        <taxon>Araneomorphae</taxon>
        <taxon>Entelegynae</taxon>
        <taxon>Araneoidea</taxon>
        <taxon>Araneidae</taxon>
        <taxon>Araneus</taxon>
    </lineage>
</organism>
<dbReference type="AlphaFoldDB" id="A0A4Y2L3M6"/>
<dbReference type="EMBL" id="BGPR01005260">
    <property type="protein sequence ID" value="GBN08407.1"/>
    <property type="molecule type" value="Genomic_DNA"/>
</dbReference>
<evidence type="ECO:0000313" key="1">
    <source>
        <dbReference type="EMBL" id="GBN08407.1"/>
    </source>
</evidence>